<evidence type="ECO:0000313" key="2">
    <source>
        <dbReference type="EnsemblFungi" id="PTTG_05983-t43_1-p1"/>
    </source>
</evidence>
<protein>
    <recommendedName>
        <fullName evidence="4">Tc1-like transposase DDE domain-containing protein</fullName>
    </recommendedName>
</protein>
<keyword evidence="3" id="KW-1185">Reference proteome</keyword>
<reference evidence="1" key="1">
    <citation type="submission" date="2009-11" db="EMBL/GenBank/DDBJ databases">
        <authorList>
            <consortium name="The Broad Institute Genome Sequencing Platform"/>
            <person name="Ward D."/>
            <person name="Feldgarden M."/>
            <person name="Earl A."/>
            <person name="Young S.K."/>
            <person name="Zeng Q."/>
            <person name="Koehrsen M."/>
            <person name="Alvarado L."/>
            <person name="Berlin A."/>
            <person name="Bochicchio J."/>
            <person name="Borenstein D."/>
            <person name="Chapman S.B."/>
            <person name="Chen Z."/>
            <person name="Engels R."/>
            <person name="Freedman E."/>
            <person name="Gellesch M."/>
            <person name="Goldberg J."/>
            <person name="Griggs A."/>
            <person name="Gujja S."/>
            <person name="Heilman E."/>
            <person name="Heiman D."/>
            <person name="Hepburn T."/>
            <person name="Howarth C."/>
            <person name="Jen D."/>
            <person name="Larson L."/>
            <person name="Lewis B."/>
            <person name="Mehta T."/>
            <person name="Park D."/>
            <person name="Pearson M."/>
            <person name="Roberts A."/>
            <person name="Saif S."/>
            <person name="Shea T."/>
            <person name="Shenoy N."/>
            <person name="Sisk P."/>
            <person name="Stolte C."/>
            <person name="Sykes S."/>
            <person name="Thomson T."/>
            <person name="Walk T."/>
            <person name="White J."/>
            <person name="Yandava C."/>
            <person name="Izard J."/>
            <person name="Baranova O.V."/>
            <person name="Blanton J.M."/>
            <person name="Tanner A.C."/>
            <person name="Dewhirst F.E."/>
            <person name="Haas B."/>
            <person name="Nusbaum C."/>
            <person name="Birren B."/>
        </authorList>
    </citation>
    <scope>NUCLEOTIDE SEQUENCE [LARGE SCALE GENOMIC DNA]</scope>
    <source>
        <strain evidence="1">1-1 BBBD Race 1</strain>
    </source>
</reference>
<gene>
    <name evidence="1" type="ORF">PTTG_05983</name>
</gene>
<dbReference type="Proteomes" id="UP000005240">
    <property type="component" value="Unassembled WGS sequence"/>
</dbReference>
<dbReference type="PANTHER" id="PTHR46564">
    <property type="entry name" value="TRANSPOSASE"/>
    <property type="match status" value="1"/>
</dbReference>
<reference evidence="1" key="2">
    <citation type="submission" date="2016-05" db="EMBL/GenBank/DDBJ databases">
        <title>Comparative analysis highlights variable genome content of wheat rusts and divergence of the mating loci.</title>
        <authorList>
            <person name="Cuomo C.A."/>
            <person name="Bakkeren G."/>
            <person name="Szabo L."/>
            <person name="Khalil H."/>
            <person name="Joly D."/>
            <person name="Goldberg J."/>
            <person name="Young S."/>
            <person name="Zeng Q."/>
            <person name="Fellers J."/>
        </authorList>
    </citation>
    <scope>NUCLEOTIDE SEQUENCE [LARGE SCALE GENOMIC DNA]</scope>
    <source>
        <strain evidence="1">1-1 BBBD Race 1</strain>
    </source>
</reference>
<evidence type="ECO:0000313" key="1">
    <source>
        <dbReference type="EMBL" id="OAV89428.1"/>
    </source>
</evidence>
<dbReference type="STRING" id="630390.A0A0C4EYS8"/>
<organism evidence="1">
    <name type="scientific">Puccinia triticina (isolate 1-1 / race 1 (BBBD))</name>
    <name type="common">Brown leaf rust fungus</name>
    <dbReference type="NCBI Taxonomy" id="630390"/>
    <lineage>
        <taxon>Eukaryota</taxon>
        <taxon>Fungi</taxon>
        <taxon>Dikarya</taxon>
        <taxon>Basidiomycota</taxon>
        <taxon>Pucciniomycotina</taxon>
        <taxon>Pucciniomycetes</taxon>
        <taxon>Pucciniales</taxon>
        <taxon>Pucciniaceae</taxon>
        <taxon>Puccinia</taxon>
    </lineage>
</organism>
<dbReference type="VEuPathDB" id="FungiDB:PTTG_05983"/>
<reference evidence="2 3" key="3">
    <citation type="journal article" date="2017" name="G3 (Bethesda)">
        <title>Comparative analysis highlights variable genome content of wheat rusts and divergence of the mating loci.</title>
        <authorList>
            <person name="Cuomo C.A."/>
            <person name="Bakkeren G."/>
            <person name="Khalil H.B."/>
            <person name="Panwar V."/>
            <person name="Joly D."/>
            <person name="Linning R."/>
            <person name="Sakthikumar S."/>
            <person name="Song X."/>
            <person name="Adiconis X."/>
            <person name="Fan L."/>
            <person name="Goldberg J.M."/>
            <person name="Levin J.Z."/>
            <person name="Young S."/>
            <person name="Zeng Q."/>
            <person name="Anikster Y."/>
            <person name="Bruce M."/>
            <person name="Wang M."/>
            <person name="Yin C."/>
            <person name="McCallum B."/>
            <person name="Szabo L.J."/>
            <person name="Hulbert S."/>
            <person name="Chen X."/>
            <person name="Fellers J.P."/>
        </authorList>
    </citation>
    <scope>NUCLEOTIDE SEQUENCE</scope>
    <source>
        <strain evidence="2">isolate 1-1 / race 1 (BBBD)</strain>
        <strain evidence="3">Isolate 1-1 / race 1 (BBBD)</strain>
    </source>
</reference>
<evidence type="ECO:0000313" key="3">
    <source>
        <dbReference type="Proteomes" id="UP000005240"/>
    </source>
</evidence>
<name>A0A0C4EYS8_PUCT1</name>
<dbReference type="PANTHER" id="PTHR46564:SF1">
    <property type="entry name" value="TRANSPOSASE"/>
    <property type="match status" value="1"/>
</dbReference>
<accession>A0A0C4EYS8</accession>
<dbReference type="OrthoDB" id="2442555at2759"/>
<reference evidence="2" key="4">
    <citation type="submission" date="2025-05" db="UniProtKB">
        <authorList>
            <consortium name="EnsemblFungi"/>
        </authorList>
    </citation>
    <scope>IDENTIFICATION</scope>
    <source>
        <strain evidence="2">isolate 1-1 / race 1 (BBBD)</strain>
    </source>
</reference>
<proteinExistence type="predicted"/>
<sequence length="241" mass="27661">MKELVRLKPGLFLHKICEKLYDSTKVLLSTAGVHRNLVKRLSITLKNPKTKNIQKSLVAKYSFMEWMEFYPAKFLVFTGVKRAFCDKDLRSLARSPRGTPLERFLVNQNAAPLSLLPAILTEGLVTLTTTFKMFTGRQFKHFLKFYLVIQSGVSLSSGLPLTFPYYQASSNEPLPQRELHCFMQQRYITSRQTSSSLVQCCWRPTYCPELNPIELGFAAIKQELQASQILTRSDNPEWDIV</sequence>
<evidence type="ECO:0008006" key="4">
    <source>
        <dbReference type="Google" id="ProtNLM"/>
    </source>
</evidence>
<dbReference type="EMBL" id="ADAS02000128">
    <property type="protein sequence ID" value="OAV89428.1"/>
    <property type="molecule type" value="Genomic_DNA"/>
</dbReference>
<dbReference type="AlphaFoldDB" id="A0A0C4EYS8"/>
<dbReference type="EnsemblFungi" id="PTTG_05983-t43_1">
    <property type="protein sequence ID" value="PTTG_05983-t43_1-p1"/>
    <property type="gene ID" value="PTTG_05983"/>
</dbReference>